<accession>A0A232FHA9</accession>
<proteinExistence type="predicted"/>
<keyword evidence="3" id="KW-1185">Reference proteome</keyword>
<gene>
    <name evidence="2" type="ORF">TSAR_011156</name>
</gene>
<sequence>MKIHTLFLSLLIAATNCWADRHEARRACLFDNGLTNPNDMDRLMEYLKPEATNTTTTTVQDVAFENKFACAIACDFHVAKSRNVTLAGNLERAIDADNKLSDAKKKEMKDSLKACSLATGDDDDCTLLQCATGAKDSLVECLQENGLKMVDLDFMRKIKPNTDMPRNKLIEDKLACAFACSFNRDNSWKDENVFTFMTDVIKKDYRIPVGLKKQMLDTLKSCNAEAKGDDCTLLQCIKVTRYPFMDFVFWHNTEMKPEYENSQDT</sequence>
<keyword evidence="1" id="KW-0732">Signal</keyword>
<dbReference type="AlphaFoldDB" id="A0A232FHA9"/>
<dbReference type="Proteomes" id="UP000215335">
    <property type="component" value="Unassembled WGS sequence"/>
</dbReference>
<protein>
    <submittedName>
        <fullName evidence="2">Uncharacterized protein</fullName>
    </submittedName>
</protein>
<dbReference type="EMBL" id="NNAY01000218">
    <property type="protein sequence ID" value="OXU29953.1"/>
    <property type="molecule type" value="Genomic_DNA"/>
</dbReference>
<dbReference type="CDD" id="cd23992">
    <property type="entry name" value="PBP_GOBP"/>
    <property type="match status" value="1"/>
</dbReference>
<name>A0A232FHA9_9HYME</name>
<reference evidence="2 3" key="1">
    <citation type="journal article" date="2017" name="Curr. Biol.">
        <title>The Evolution of Venom by Co-option of Single-Copy Genes.</title>
        <authorList>
            <person name="Martinson E.O."/>
            <person name="Mrinalini"/>
            <person name="Kelkar Y.D."/>
            <person name="Chang C.H."/>
            <person name="Werren J.H."/>
        </authorList>
    </citation>
    <scope>NUCLEOTIDE SEQUENCE [LARGE SCALE GENOMIC DNA]</scope>
    <source>
        <strain evidence="2 3">Alberta</strain>
        <tissue evidence="2">Whole body</tissue>
    </source>
</reference>
<comment type="caution">
    <text evidence="2">The sequence shown here is derived from an EMBL/GenBank/DDBJ whole genome shotgun (WGS) entry which is preliminary data.</text>
</comment>
<dbReference type="Gene3D" id="1.10.238.20">
    <property type="entry name" value="Pheromone/general odorant binding protein domain"/>
    <property type="match status" value="1"/>
</dbReference>
<organism evidence="2 3">
    <name type="scientific">Trichomalopsis sarcophagae</name>
    <dbReference type="NCBI Taxonomy" id="543379"/>
    <lineage>
        <taxon>Eukaryota</taxon>
        <taxon>Metazoa</taxon>
        <taxon>Ecdysozoa</taxon>
        <taxon>Arthropoda</taxon>
        <taxon>Hexapoda</taxon>
        <taxon>Insecta</taxon>
        <taxon>Pterygota</taxon>
        <taxon>Neoptera</taxon>
        <taxon>Endopterygota</taxon>
        <taxon>Hymenoptera</taxon>
        <taxon>Apocrita</taxon>
        <taxon>Proctotrupomorpha</taxon>
        <taxon>Chalcidoidea</taxon>
        <taxon>Pteromalidae</taxon>
        <taxon>Pteromalinae</taxon>
        <taxon>Trichomalopsis</taxon>
    </lineage>
</organism>
<dbReference type="GO" id="GO:0005549">
    <property type="term" value="F:odorant binding"/>
    <property type="evidence" value="ECO:0007669"/>
    <property type="project" value="InterPro"/>
</dbReference>
<feature type="chain" id="PRO_5012014275" evidence="1">
    <location>
        <begin position="20"/>
        <end position="265"/>
    </location>
</feature>
<dbReference type="SUPFAM" id="SSF47565">
    <property type="entry name" value="Insect pheromone/odorant-binding proteins"/>
    <property type="match status" value="1"/>
</dbReference>
<evidence type="ECO:0000256" key="1">
    <source>
        <dbReference type="SAM" id="SignalP"/>
    </source>
</evidence>
<evidence type="ECO:0000313" key="3">
    <source>
        <dbReference type="Proteomes" id="UP000215335"/>
    </source>
</evidence>
<evidence type="ECO:0000313" key="2">
    <source>
        <dbReference type="EMBL" id="OXU29953.1"/>
    </source>
</evidence>
<feature type="signal peptide" evidence="1">
    <location>
        <begin position="1"/>
        <end position="19"/>
    </location>
</feature>
<dbReference type="InterPro" id="IPR036728">
    <property type="entry name" value="PBP_GOBP_sf"/>
</dbReference>